<dbReference type="Proteomes" id="UP000824107">
    <property type="component" value="Unassembled WGS sequence"/>
</dbReference>
<evidence type="ECO:0000256" key="1">
    <source>
        <dbReference type="ARBA" id="ARBA00006479"/>
    </source>
</evidence>
<dbReference type="EMBL" id="DVNC01000027">
    <property type="protein sequence ID" value="HIU53168.1"/>
    <property type="molecule type" value="Genomic_DNA"/>
</dbReference>
<gene>
    <name evidence="2" type="ORF">IAD20_03710</name>
</gene>
<protein>
    <submittedName>
        <fullName evidence="2">ROK family protein</fullName>
    </submittedName>
</protein>
<dbReference type="Gene3D" id="3.30.420.40">
    <property type="match status" value="2"/>
</dbReference>
<reference evidence="2" key="2">
    <citation type="journal article" date="2021" name="PeerJ">
        <title>Extensive microbial diversity within the chicken gut microbiome revealed by metagenomics and culture.</title>
        <authorList>
            <person name="Gilroy R."/>
            <person name="Ravi A."/>
            <person name="Getino M."/>
            <person name="Pursley I."/>
            <person name="Horton D.L."/>
            <person name="Alikhan N.F."/>
            <person name="Baker D."/>
            <person name="Gharbi K."/>
            <person name="Hall N."/>
            <person name="Watson M."/>
            <person name="Adriaenssens E.M."/>
            <person name="Foster-Nyarko E."/>
            <person name="Jarju S."/>
            <person name="Secka A."/>
            <person name="Antonio M."/>
            <person name="Oren A."/>
            <person name="Chaudhuri R.R."/>
            <person name="La Ragione R."/>
            <person name="Hildebrand F."/>
            <person name="Pallen M.J."/>
        </authorList>
    </citation>
    <scope>NUCLEOTIDE SEQUENCE</scope>
    <source>
        <strain evidence="2">ChiW3-316</strain>
    </source>
</reference>
<dbReference type="PANTHER" id="PTHR18964:SF149">
    <property type="entry name" value="BIFUNCTIONAL UDP-N-ACETYLGLUCOSAMINE 2-EPIMERASE_N-ACETYLMANNOSAMINE KINASE"/>
    <property type="match status" value="1"/>
</dbReference>
<reference evidence="2" key="1">
    <citation type="submission" date="2020-10" db="EMBL/GenBank/DDBJ databases">
        <authorList>
            <person name="Gilroy R."/>
        </authorList>
    </citation>
    <scope>NUCLEOTIDE SEQUENCE</scope>
    <source>
        <strain evidence="2">ChiW3-316</strain>
    </source>
</reference>
<comment type="similarity">
    <text evidence="1">Belongs to the ROK (NagC/XylR) family.</text>
</comment>
<dbReference type="AlphaFoldDB" id="A0A9D1SB71"/>
<organism evidence="2 3">
    <name type="scientific">Candidatus Scatocola faecipullorum</name>
    <dbReference type="NCBI Taxonomy" id="2840917"/>
    <lineage>
        <taxon>Bacteria</taxon>
        <taxon>Pseudomonadati</taxon>
        <taxon>Pseudomonadota</taxon>
        <taxon>Alphaproteobacteria</taxon>
        <taxon>Rhodospirillales</taxon>
        <taxon>Rhodospirillaceae</taxon>
        <taxon>Rhodospirillaceae incertae sedis</taxon>
        <taxon>Candidatus Scatocola</taxon>
    </lineage>
</organism>
<evidence type="ECO:0000313" key="2">
    <source>
        <dbReference type="EMBL" id="HIU53168.1"/>
    </source>
</evidence>
<dbReference type="SUPFAM" id="SSF53067">
    <property type="entry name" value="Actin-like ATPase domain"/>
    <property type="match status" value="1"/>
</dbReference>
<dbReference type="InterPro" id="IPR000600">
    <property type="entry name" value="ROK"/>
</dbReference>
<dbReference type="InterPro" id="IPR043129">
    <property type="entry name" value="ATPase_NBD"/>
</dbReference>
<proteinExistence type="inferred from homology"/>
<dbReference type="PANTHER" id="PTHR18964">
    <property type="entry name" value="ROK (REPRESSOR, ORF, KINASE) FAMILY"/>
    <property type="match status" value="1"/>
</dbReference>
<accession>A0A9D1SB71</accession>
<dbReference type="Pfam" id="PF00480">
    <property type="entry name" value="ROK"/>
    <property type="match status" value="1"/>
</dbReference>
<evidence type="ECO:0000313" key="3">
    <source>
        <dbReference type="Proteomes" id="UP000824107"/>
    </source>
</evidence>
<name>A0A9D1SB71_9PROT</name>
<sequence>MSGAKKFLAFDIGGTKIAHALTDSRGCLLEEPQRDATPRDNDEIFRLLQEIVRRYEAEIDGVAIATAGEADLDNRRIISSVGNMPKGYMDTVFEKLTSKPVYVENDANAALWGEYCCGAAKGCRNVMLVAIGTGVGVAFLVDGKLLKGKSGAAGEAHFPVNRGQVRRCTCGAWDCYEIYASGTALGLDAKEVFGDPSVTSYDVIKGIKAGDARAVKAYEIWEHDVMQGIAGLANIFDPEMVVMFGSLTEFMNFGKLQDEVNRQILSAPLVLRRAELENNAAMVGAVLGAVQKIDKEKNR</sequence>
<comment type="caution">
    <text evidence="2">The sequence shown here is derived from an EMBL/GenBank/DDBJ whole genome shotgun (WGS) entry which is preliminary data.</text>
</comment>